<keyword evidence="1" id="KW-0479">Metal-binding</keyword>
<sequence length="224" mass="22880">MDSAISVTTPAQMALFKALHRHLATTAPHRLPLLRRSFKCAVNSYASRHIPTSPASFGFSPSLGAFRLLLPPQPQCRLRCVSSSAASFASESGGGGRGGAGTGGEGGGGGGGESGDGSVKLVGDAAQEVSALSPDVIILDVSGMTCGGCAATVKRILESRPQVSSASVNLTTETAIVWPVSEAKKAPNWQKHLGEALAEHLTNCGYSSSLRGESPWILVGIGVP</sequence>
<evidence type="ECO:0000313" key="4">
    <source>
        <dbReference type="EMBL" id="MED6223903.1"/>
    </source>
</evidence>
<dbReference type="Pfam" id="PF00403">
    <property type="entry name" value="HMA"/>
    <property type="match status" value="1"/>
</dbReference>
<dbReference type="Gene3D" id="3.30.70.100">
    <property type="match status" value="1"/>
</dbReference>
<feature type="compositionally biased region" description="Gly residues" evidence="2">
    <location>
        <begin position="92"/>
        <end position="115"/>
    </location>
</feature>
<accession>A0ABU6ZPH3</accession>
<dbReference type="InterPro" id="IPR017969">
    <property type="entry name" value="Heavy-metal-associated_CS"/>
</dbReference>
<dbReference type="PROSITE" id="PS01047">
    <property type="entry name" value="HMA_1"/>
    <property type="match status" value="1"/>
</dbReference>
<dbReference type="InterPro" id="IPR036163">
    <property type="entry name" value="HMA_dom_sf"/>
</dbReference>
<gene>
    <name evidence="4" type="primary">HMA6_2</name>
    <name evidence="4" type="ORF">PIB30_078616</name>
</gene>
<proteinExistence type="predicted"/>
<dbReference type="EMBL" id="JASCZI010272951">
    <property type="protein sequence ID" value="MED6223903.1"/>
    <property type="molecule type" value="Genomic_DNA"/>
</dbReference>
<evidence type="ECO:0000256" key="2">
    <source>
        <dbReference type="SAM" id="MobiDB-lite"/>
    </source>
</evidence>
<name>A0ABU6ZPH3_9FABA</name>
<dbReference type="CDD" id="cd00371">
    <property type="entry name" value="HMA"/>
    <property type="match status" value="1"/>
</dbReference>
<evidence type="ECO:0000259" key="3">
    <source>
        <dbReference type="PROSITE" id="PS50846"/>
    </source>
</evidence>
<evidence type="ECO:0000256" key="1">
    <source>
        <dbReference type="ARBA" id="ARBA00022723"/>
    </source>
</evidence>
<comment type="caution">
    <text evidence="4">The sequence shown here is derived from an EMBL/GenBank/DDBJ whole genome shotgun (WGS) entry which is preliminary data.</text>
</comment>
<dbReference type="SUPFAM" id="SSF55008">
    <property type="entry name" value="HMA, heavy metal-associated domain"/>
    <property type="match status" value="1"/>
</dbReference>
<reference evidence="4 5" key="1">
    <citation type="journal article" date="2023" name="Plants (Basel)">
        <title>Bridging the Gap: Combining Genomics and Transcriptomics Approaches to Understand Stylosanthes scabra, an Orphan Legume from the Brazilian Caatinga.</title>
        <authorList>
            <person name="Ferreira-Neto J.R.C."/>
            <person name="da Silva M.D."/>
            <person name="Binneck E."/>
            <person name="de Melo N.F."/>
            <person name="da Silva R.H."/>
            <person name="de Melo A.L.T.M."/>
            <person name="Pandolfi V."/>
            <person name="Bustamante F.O."/>
            <person name="Brasileiro-Vidal A.C."/>
            <person name="Benko-Iseppon A.M."/>
        </authorList>
    </citation>
    <scope>NUCLEOTIDE SEQUENCE [LARGE SCALE GENOMIC DNA]</scope>
    <source>
        <tissue evidence="4">Leaves</tissue>
    </source>
</reference>
<dbReference type="PROSITE" id="PS50846">
    <property type="entry name" value="HMA_2"/>
    <property type="match status" value="1"/>
</dbReference>
<feature type="region of interest" description="Disordered" evidence="2">
    <location>
        <begin position="88"/>
        <end position="119"/>
    </location>
</feature>
<evidence type="ECO:0000313" key="5">
    <source>
        <dbReference type="Proteomes" id="UP001341840"/>
    </source>
</evidence>
<keyword evidence="5" id="KW-1185">Reference proteome</keyword>
<feature type="domain" description="HMA" evidence="3">
    <location>
        <begin position="135"/>
        <end position="209"/>
    </location>
</feature>
<organism evidence="4 5">
    <name type="scientific">Stylosanthes scabra</name>
    <dbReference type="NCBI Taxonomy" id="79078"/>
    <lineage>
        <taxon>Eukaryota</taxon>
        <taxon>Viridiplantae</taxon>
        <taxon>Streptophyta</taxon>
        <taxon>Embryophyta</taxon>
        <taxon>Tracheophyta</taxon>
        <taxon>Spermatophyta</taxon>
        <taxon>Magnoliopsida</taxon>
        <taxon>eudicotyledons</taxon>
        <taxon>Gunneridae</taxon>
        <taxon>Pentapetalae</taxon>
        <taxon>rosids</taxon>
        <taxon>fabids</taxon>
        <taxon>Fabales</taxon>
        <taxon>Fabaceae</taxon>
        <taxon>Papilionoideae</taxon>
        <taxon>50 kb inversion clade</taxon>
        <taxon>dalbergioids sensu lato</taxon>
        <taxon>Dalbergieae</taxon>
        <taxon>Pterocarpus clade</taxon>
        <taxon>Stylosanthes</taxon>
    </lineage>
</organism>
<dbReference type="Proteomes" id="UP001341840">
    <property type="component" value="Unassembled WGS sequence"/>
</dbReference>
<protein>
    <submittedName>
        <fullName evidence="4">Copper-transporting ATPase PAA1, variant 2</fullName>
    </submittedName>
</protein>
<dbReference type="InterPro" id="IPR006121">
    <property type="entry name" value="HMA_dom"/>
</dbReference>